<evidence type="ECO:0000256" key="2">
    <source>
        <dbReference type="ARBA" id="ARBA00022679"/>
    </source>
</evidence>
<dbReference type="InterPro" id="IPR046341">
    <property type="entry name" value="SET_dom_sf"/>
</dbReference>
<dbReference type="PANTHER" id="PTHR13271:SF137">
    <property type="entry name" value="SET DOMAIN-CONTAINING PROTEIN"/>
    <property type="match status" value="1"/>
</dbReference>
<evidence type="ECO:0008006" key="7">
    <source>
        <dbReference type="Google" id="ProtNLM"/>
    </source>
</evidence>
<feature type="compositionally biased region" description="Low complexity" evidence="4">
    <location>
        <begin position="356"/>
        <end position="376"/>
    </location>
</feature>
<dbReference type="InterPro" id="IPR050600">
    <property type="entry name" value="SETD3_SETD6_MTase"/>
</dbReference>
<dbReference type="Proteomes" id="UP001054857">
    <property type="component" value="Unassembled WGS sequence"/>
</dbReference>
<dbReference type="EMBL" id="BMAR01000013">
    <property type="protein sequence ID" value="GFR46353.1"/>
    <property type="molecule type" value="Genomic_DNA"/>
</dbReference>
<evidence type="ECO:0000256" key="3">
    <source>
        <dbReference type="ARBA" id="ARBA00022691"/>
    </source>
</evidence>
<feature type="compositionally biased region" description="Low complexity" evidence="4">
    <location>
        <begin position="419"/>
        <end position="442"/>
    </location>
</feature>
<reference evidence="5 6" key="1">
    <citation type="journal article" date="2021" name="Sci. Rep.">
        <title>Genome sequencing of the multicellular alga Astrephomene provides insights into convergent evolution of germ-soma differentiation.</title>
        <authorList>
            <person name="Yamashita S."/>
            <person name="Yamamoto K."/>
            <person name="Matsuzaki R."/>
            <person name="Suzuki S."/>
            <person name="Yamaguchi H."/>
            <person name="Hirooka S."/>
            <person name="Minakuchi Y."/>
            <person name="Miyagishima S."/>
            <person name="Kawachi M."/>
            <person name="Toyoda A."/>
            <person name="Nozaki H."/>
        </authorList>
    </citation>
    <scope>NUCLEOTIDE SEQUENCE [LARGE SCALE GENOMIC DNA]</scope>
    <source>
        <strain evidence="5 6">NIES-4017</strain>
    </source>
</reference>
<organism evidence="5 6">
    <name type="scientific">Astrephomene gubernaculifera</name>
    <dbReference type="NCBI Taxonomy" id="47775"/>
    <lineage>
        <taxon>Eukaryota</taxon>
        <taxon>Viridiplantae</taxon>
        <taxon>Chlorophyta</taxon>
        <taxon>core chlorophytes</taxon>
        <taxon>Chlorophyceae</taxon>
        <taxon>CS clade</taxon>
        <taxon>Chlamydomonadales</taxon>
        <taxon>Astrephomenaceae</taxon>
        <taxon>Astrephomene</taxon>
    </lineage>
</organism>
<feature type="compositionally biased region" description="Polar residues" evidence="4">
    <location>
        <begin position="404"/>
        <end position="418"/>
    </location>
</feature>
<feature type="region of interest" description="Disordered" evidence="4">
    <location>
        <begin position="1"/>
        <end position="35"/>
    </location>
</feature>
<sequence>GPVRRESGMHGREEAGLGLPSPLHPLGLPPSREGASRIPALFDRNWNPPRLSPLSPPALSQGDARWDVRMTALLLWLAAWVAGRGGERGRRQQQPLTQQEQQQEEKQEGRGSGSSSRQLWRAYLASLPPPEEVTCLINYAPEEAKELQIKELMEEAEAQYTWAVGVHRKYFDSERGELRDLRLAPTLYDTLWAMSMVRTRTFSEEVDGEELTLMVPYADLANHSFRHNATFCMAPCRTRFQLCLLAPLEADQEATISYGEGKPNPEVMRDYGFVVPGNPNDRLLLPDQATLPPLNGAALLQSIGFKGDWREGQAAPTRPTLEAAEGDTEARLQLARRRCAVLSMNLASGFGSAADVQPGQQQQQPTTVATATTSTTRNNGDNGSSGASWPPLMNTLVNLFGNMLPQTKSRPSAMTDSNGTSSSVPAVASSGSLASSSPSTLSASTSVSVSASVDDHGELSLASTTAAAAASVETQKQLPLLPAAAAAAAAELAKERSHVTTVRQRYQRALDELPTSIEEDQAVLLQPVLQPVASRPMGQRRSNLHAAAVRCRLEHKLLLREAVRVLDVYEKWLVKRQQQQQQQALAQQL</sequence>
<dbReference type="SUPFAM" id="SSF81822">
    <property type="entry name" value="RuBisCo LSMT C-terminal, substrate-binding domain"/>
    <property type="match status" value="1"/>
</dbReference>
<feature type="region of interest" description="Disordered" evidence="4">
    <location>
        <begin position="353"/>
        <end position="391"/>
    </location>
</feature>
<feature type="region of interest" description="Disordered" evidence="4">
    <location>
        <begin position="404"/>
        <end position="442"/>
    </location>
</feature>
<evidence type="ECO:0000256" key="1">
    <source>
        <dbReference type="ARBA" id="ARBA00022603"/>
    </source>
</evidence>
<feature type="compositionally biased region" description="Basic and acidic residues" evidence="4">
    <location>
        <begin position="1"/>
        <end position="15"/>
    </location>
</feature>
<accession>A0AAD3HMQ1</accession>
<keyword evidence="1" id="KW-0489">Methyltransferase</keyword>
<name>A0AAD3HMQ1_9CHLO</name>
<keyword evidence="6" id="KW-1185">Reference proteome</keyword>
<dbReference type="InterPro" id="IPR036464">
    <property type="entry name" value="Rubisco_LSMT_subst-bd_sf"/>
</dbReference>
<dbReference type="AlphaFoldDB" id="A0AAD3HMQ1"/>
<evidence type="ECO:0000256" key="4">
    <source>
        <dbReference type="SAM" id="MobiDB-lite"/>
    </source>
</evidence>
<protein>
    <recommendedName>
        <fullName evidence="7">SET domain-containing protein</fullName>
    </recommendedName>
</protein>
<dbReference type="Gene3D" id="3.90.1410.10">
    <property type="entry name" value="set domain protein methyltransferase, domain 1"/>
    <property type="match status" value="1"/>
</dbReference>
<gene>
    <name evidence="5" type="ORF">Agub_g7925</name>
</gene>
<comment type="caution">
    <text evidence="5">The sequence shown here is derived from an EMBL/GenBank/DDBJ whole genome shotgun (WGS) entry which is preliminary data.</text>
</comment>
<feature type="compositionally biased region" description="Low complexity" evidence="4">
    <location>
        <begin position="16"/>
        <end position="31"/>
    </location>
</feature>
<dbReference type="GO" id="GO:0032259">
    <property type="term" value="P:methylation"/>
    <property type="evidence" value="ECO:0007669"/>
    <property type="project" value="UniProtKB-KW"/>
</dbReference>
<evidence type="ECO:0000313" key="5">
    <source>
        <dbReference type="EMBL" id="GFR46353.1"/>
    </source>
</evidence>
<keyword evidence="2" id="KW-0808">Transferase</keyword>
<dbReference type="GO" id="GO:0016279">
    <property type="term" value="F:protein-lysine N-methyltransferase activity"/>
    <property type="evidence" value="ECO:0007669"/>
    <property type="project" value="TreeGrafter"/>
</dbReference>
<feature type="compositionally biased region" description="Low complexity" evidence="4">
    <location>
        <begin position="92"/>
        <end position="101"/>
    </location>
</feature>
<dbReference type="CDD" id="cd10527">
    <property type="entry name" value="SET_LSMT"/>
    <property type="match status" value="1"/>
</dbReference>
<feature type="compositionally biased region" description="Polar residues" evidence="4">
    <location>
        <begin position="377"/>
        <end position="387"/>
    </location>
</feature>
<feature type="region of interest" description="Disordered" evidence="4">
    <location>
        <begin position="88"/>
        <end position="116"/>
    </location>
</feature>
<evidence type="ECO:0000313" key="6">
    <source>
        <dbReference type="Proteomes" id="UP001054857"/>
    </source>
</evidence>
<dbReference type="SUPFAM" id="SSF82199">
    <property type="entry name" value="SET domain"/>
    <property type="match status" value="1"/>
</dbReference>
<keyword evidence="3" id="KW-0949">S-adenosyl-L-methionine</keyword>
<feature type="non-terminal residue" evidence="5">
    <location>
        <position position="1"/>
    </location>
</feature>
<proteinExistence type="predicted"/>
<dbReference type="PANTHER" id="PTHR13271">
    <property type="entry name" value="UNCHARACTERIZED PUTATIVE METHYLTRANSFERASE"/>
    <property type="match status" value="1"/>
</dbReference>